<keyword evidence="6 8" id="KW-0460">Magnesium</keyword>
<dbReference type="Proteomes" id="UP000186851">
    <property type="component" value="Chromosome"/>
</dbReference>
<name>A0AAF0D288_ODILC</name>
<evidence type="ECO:0000313" key="9">
    <source>
        <dbReference type="EMBL" id="WEU40293.1"/>
    </source>
</evidence>
<evidence type="ECO:0000256" key="4">
    <source>
        <dbReference type="ARBA" id="ARBA00022759"/>
    </source>
</evidence>
<dbReference type="Gene3D" id="3.30.70.240">
    <property type="match status" value="1"/>
</dbReference>
<feature type="binding site" evidence="8">
    <location>
        <position position="8"/>
    </location>
    <ligand>
        <name>Mg(2+)</name>
        <dbReference type="ChEBI" id="CHEBI:18420"/>
        <note>catalytic</note>
    </ligand>
</feature>
<dbReference type="NCBIfam" id="TIGR01573">
    <property type="entry name" value="cas2"/>
    <property type="match status" value="1"/>
</dbReference>
<dbReference type="PANTHER" id="PTHR34405">
    <property type="entry name" value="CRISPR-ASSOCIATED ENDORIBONUCLEASE CAS2"/>
    <property type="match status" value="1"/>
</dbReference>
<dbReference type="GO" id="GO:0016787">
    <property type="term" value="F:hydrolase activity"/>
    <property type="evidence" value="ECO:0007669"/>
    <property type="project" value="UniProtKB-KW"/>
</dbReference>
<dbReference type="HAMAP" id="MF_01471">
    <property type="entry name" value="Cas2"/>
    <property type="match status" value="1"/>
</dbReference>
<dbReference type="Pfam" id="PF09827">
    <property type="entry name" value="CRISPR_Cas2"/>
    <property type="match status" value="1"/>
</dbReference>
<keyword evidence="2 8" id="KW-0540">Nuclease</keyword>
<evidence type="ECO:0000256" key="1">
    <source>
        <dbReference type="ARBA" id="ARBA00001946"/>
    </source>
</evidence>
<keyword evidence="7 8" id="KW-0051">Antiviral defense</keyword>
<comment type="subunit">
    <text evidence="8">Homodimer, forms a heterotetramer with a Cas1 homodimer.</text>
</comment>
<evidence type="ECO:0000256" key="8">
    <source>
        <dbReference type="HAMAP-Rule" id="MF_01471"/>
    </source>
</evidence>
<dbReference type="GO" id="GO:0046872">
    <property type="term" value="F:metal ion binding"/>
    <property type="evidence" value="ECO:0007669"/>
    <property type="project" value="UniProtKB-UniRule"/>
</dbReference>
<keyword evidence="4 8" id="KW-0255">Endonuclease</keyword>
<dbReference type="InterPro" id="IPR019199">
    <property type="entry name" value="Virulence_VapD/CRISPR_Cas2"/>
</dbReference>
<dbReference type="EC" id="3.1.-.-" evidence="8"/>
<gene>
    <name evidence="8 9" type="primary">cas2</name>
    <name evidence="9" type="ORF">OdinLCB4_007445</name>
</gene>
<evidence type="ECO:0000256" key="2">
    <source>
        <dbReference type="ARBA" id="ARBA00022722"/>
    </source>
</evidence>
<organism evidence="9 10">
    <name type="scientific">Odinarchaeota yellowstonii (strain LCB_4)</name>
    <dbReference type="NCBI Taxonomy" id="1841599"/>
    <lineage>
        <taxon>Archaea</taxon>
        <taxon>Promethearchaeati</taxon>
        <taxon>Candidatus Odinarchaeota</taxon>
        <taxon>Candidatus Odinarchaeia</taxon>
        <taxon>Candidatus Odinarchaeales</taxon>
        <taxon>Candidatus Odinarchaeaceae</taxon>
        <taxon>Candidatus Odinarchaeum</taxon>
    </lineage>
</organism>
<dbReference type="AlphaFoldDB" id="A0AAF0D288"/>
<evidence type="ECO:0000256" key="3">
    <source>
        <dbReference type="ARBA" id="ARBA00022723"/>
    </source>
</evidence>
<reference evidence="9" key="1">
    <citation type="journal article" date="2017" name="Nature">
        <title>Asgard archaea illuminate the origin of eukaryotic cellular complexity.</title>
        <authorList>
            <person name="Zaremba-Niedzwiedzka K."/>
            <person name="Caceres E.F."/>
            <person name="Saw J.H."/>
            <person name="Backstrom D."/>
            <person name="Juzokaite L."/>
            <person name="Vancaester E."/>
            <person name="Seitz K.W."/>
            <person name="Anantharaman K."/>
            <person name="Starnawski P."/>
            <person name="Kjeldsen K.U."/>
            <person name="Scott M.B."/>
            <person name="Nunoura T."/>
            <person name="Banfield J.F."/>
            <person name="Schramm A."/>
            <person name="Baker B.J."/>
            <person name="Spang A."/>
            <person name="Ettema T.J.G."/>
        </authorList>
    </citation>
    <scope>NUCLEOTIDE SEQUENCE</scope>
    <source>
        <strain evidence="9">LCB_4</strain>
    </source>
</reference>
<reference evidence="9" key="2">
    <citation type="journal article" date="2022" name="Nat. Microbiol.">
        <title>A closed Candidatus Odinarchaeum chromosome exposes Asgard archaeal viruses.</title>
        <authorList>
            <person name="Tamarit D."/>
            <person name="Caceres E.F."/>
            <person name="Krupovic M."/>
            <person name="Nijland R."/>
            <person name="Eme L."/>
            <person name="Robinson N.P."/>
            <person name="Ettema T.J.G."/>
        </authorList>
    </citation>
    <scope>NUCLEOTIDE SEQUENCE</scope>
    <source>
        <strain evidence="9">LCB_4</strain>
    </source>
</reference>
<dbReference type="EMBL" id="CP091871">
    <property type="protein sequence ID" value="WEU40293.1"/>
    <property type="molecule type" value="Genomic_DNA"/>
</dbReference>
<dbReference type="GO" id="GO:0051607">
    <property type="term" value="P:defense response to virus"/>
    <property type="evidence" value="ECO:0007669"/>
    <property type="project" value="UniProtKB-UniRule"/>
</dbReference>
<keyword evidence="3 8" id="KW-0479">Metal-binding</keyword>
<accession>A0AAF0D288</accession>
<dbReference type="InterPro" id="IPR021127">
    <property type="entry name" value="CRISPR_associated_Cas2"/>
</dbReference>
<dbReference type="KEGG" id="oyw:OdinLCB4_007445"/>
<dbReference type="GO" id="GO:0004521">
    <property type="term" value="F:RNA endonuclease activity"/>
    <property type="evidence" value="ECO:0007669"/>
    <property type="project" value="InterPro"/>
</dbReference>
<comment type="cofactor">
    <cofactor evidence="1 8">
        <name>Mg(2+)</name>
        <dbReference type="ChEBI" id="CHEBI:18420"/>
    </cofactor>
</comment>
<sequence length="91" mass="10263">MFTLVIYDISENDLRLAAANACKKYGLIRVQKSAFLGEISNSLRKELAAALKEIVKNTENNIQIYIICKPDLSQKIELGKPYKGEESEILM</sequence>
<comment type="similarity">
    <text evidence="8">Belongs to the CRISPR-associated endoribonuclease Cas2 protein family.</text>
</comment>
<proteinExistence type="inferred from homology"/>
<comment type="function">
    <text evidence="8">CRISPR (clustered regularly interspaced short palindromic repeat), is an adaptive immune system that provides protection against mobile genetic elements (viruses, transposable elements and conjugative plasmids). CRISPR clusters contain sequences complementary to antecedent mobile elements and target invading nucleic acids. CRISPR clusters are transcribed and processed into CRISPR RNA (crRNA). Functions as a ssRNA-specific endoribonuclease. Involved in the integration of spacer DNA into the CRISPR cassette.</text>
</comment>
<evidence type="ECO:0000313" key="10">
    <source>
        <dbReference type="Proteomes" id="UP000186851"/>
    </source>
</evidence>
<protein>
    <recommendedName>
        <fullName evidence="8">CRISPR-associated endoribonuclease Cas2</fullName>
        <ecNumber evidence="8">3.1.-.-</ecNumber>
    </recommendedName>
</protein>
<keyword evidence="5 8" id="KW-0378">Hydrolase</keyword>
<evidence type="ECO:0000256" key="7">
    <source>
        <dbReference type="ARBA" id="ARBA00023118"/>
    </source>
</evidence>
<evidence type="ECO:0000256" key="5">
    <source>
        <dbReference type="ARBA" id="ARBA00022801"/>
    </source>
</evidence>
<dbReference type="GO" id="GO:0043571">
    <property type="term" value="P:maintenance of CRISPR repeat elements"/>
    <property type="evidence" value="ECO:0007669"/>
    <property type="project" value="UniProtKB-UniRule"/>
</dbReference>
<dbReference type="PANTHER" id="PTHR34405:SF3">
    <property type="entry name" value="CRISPR-ASSOCIATED ENDORIBONUCLEASE CAS2 3"/>
    <property type="match status" value="1"/>
</dbReference>
<dbReference type="CDD" id="cd09725">
    <property type="entry name" value="Cas2_I_II_III"/>
    <property type="match status" value="1"/>
</dbReference>
<dbReference type="SUPFAM" id="SSF143430">
    <property type="entry name" value="TTP0101/SSO1404-like"/>
    <property type="match status" value="1"/>
</dbReference>
<evidence type="ECO:0000256" key="6">
    <source>
        <dbReference type="ARBA" id="ARBA00022842"/>
    </source>
</evidence>